<feature type="domain" description="Ketosynthase family 3 (KS3)" evidence="12">
    <location>
        <begin position="3990"/>
        <end position="4411"/>
    </location>
</feature>
<evidence type="ECO:0000256" key="4">
    <source>
        <dbReference type="ARBA" id="ARBA00022490"/>
    </source>
</evidence>
<sequence>MIRQYQARPAGQGVPVLHPLVQRNTSDLSEQRFSTRLTGEEFFLADHVVQGKRVLPGVAYLEMARAALIQAGGLAESAGVRLKEVAWARPLVVEAEPVEVHIGLYPEEGGAVGFEIYSGEERVHSLGTMETFQPGAAERLDLAALRAQCGAATLAGSDCYARFAALGLAYGPAQQAIEAIHVGAGQALARLQLPASVAAGVLDYVLHPSLLDAGLQAVAGLAGDEQQGQLALPFAVATVEIVGRCTPQMWALVKASGDSTAQVRKYDVTLCDDEGVVAVRLLGFAARVVEGQLGAGSVLLLRPEWRRQPAQGAAPQYQERHAVLCGVGVAAPVLQERMGDTACVELAAGNDLAADYGTAVQRLCAAVQAILQGKPAGPVLLQVVVPAEGPRQALAGLAGLLRTARQEQPKLVGQLIAVGSGVDADALAAMLAANAACPQDVLIRHVDGQREVAGWEEMTAEAAAPPWKADGVYLLTGGLGGLGQLFATEIARRARGVTLVLTGRRELDDAGRQHVRALEALGATVAYRALDVADREAVRQLVLQVREEYQGLHGIVHAAGVLRDSLLLKKTPEEVEAVLAPKVAGLLHLDEASRDVELDWLICFSSTSAALGNAGQADYAAANGFLDSYAHYRNGLAAQGLRHGRTVSLNWPLWKEGGMRMDAASEARIAQLTGLTALASEAGFEALYGVLGAGVGQAMVLQGAPAKVRRWLAESTEPPRIAKALPAKAAGAATDAGQLKEKALQHFKRLLARVFKLPADRIDADAQLDRYGIDSILVTQLTTELEKTFGPLSKTLLFEYQTLDALSGYFIASHHERLAGLLKLSQPGRPDVEPPGVPAHPPARTRRQRFALAAQGAPGAAPVARGHGGIAIIGAAGRYPQARDLKAFWDNLREGRDCVTEVPPERWDHSRYFDPDKNKPGFTYSKWGGFIDGVDEFDPQFFNMSPREAEFVDPQERLFLQCVHGALEDAGYTREALGRHGRERKVGVYAGVFFEEYQLYGAQEQARGNHLALGGSPASIANRVSYHFNLHGPSLSMDSMCSSSLTAIHLACESLLHGKCEMAIAGGVNVTIHPNKYLLLAQGKFASSKGRCESFGEGGDGYVPAEGVGALILKPLEQAIADGDHIYGVIKATALNHGGKTNGYTVPNPLAQAAVIGQALKEAGVDPRTISYVEAHGTGTALGDPIEITGLSKAFGEHTADRQFCAIGSVKSNIGHGEAVAGVAGVTKVLLQLQYGQLAPSLHSQTLNPNIDFAATPFVVQRELAEWKRPVLDVDGRAVELPRRAGVSSFGAGGSNAHVVIEEYVAEADARPTAPLELPVALLLSAKNPERLQEYARHLAEAIGAAGWSDAQLADIAYTLQVGREAMEERLALLVSSMAELREKLAAYLAGEHGIDNLYRGQTGQSRESLAALAADDDMAVTIGAWVAKGKLDKLLELWVKGFAFDWNGLYGANRPRRVSLPTYPFARERYWVPQFGASAADQAVGAMAFLHPLVQRNTSDLSEQRFSSRFSGGEFFLADHVVQGRRILPAVAYLEMARAALLQAGGADAGGGVRLKNVVWARPVVADQPVEVHIGLYPEADGSVGFAVYSDADVVHSQGTAEALPAGAAERLDPAALRTQCDRLVLDGAECYRRFAALGLAYGPAQQAIEVIYVGAGQALARLQLPASLAASGGDYVLHPSLLDAALQAVAGLAPDDGAAQLALPFAVREVDVVGRCGERMWAWVRPEAGSTLEDRVRKVDITLCDDEGVVCAQLKGFASRPLDGEGFAGAAPDDGAERLTLLAPVWDVVAPAVQAAPGRVLLVGGGGALRETLRRQFQGEVAELDAAGSPAALAAALAAQGEIEHLLWVAPEAGSPGLAEDAMIAAQHDGVLQCFRLVKALLEAGYGSRALRWSVLTAQTQAVHADEAVNPAHAGVHGLIGSLAKEYLNWQLRLVDMPQDGAWPVAEALRLAPDAQGNGWAWRGGQWYRQQLLPARVAAGAAAPYRRGGVYLVIGGAGGIGEVWSEHVIRGHAAQVVWIGRRPADADIEAKIGRLARLGPAPLYIAADAADRQALERACRQVKERFGAIHGVIHSAIVLRDQSLANMDEARFGASLSAKVDVSVRLAQVFGEAELGGALDFVLFFSSLQSFTKAAGQSNYAAGCTFKDAFAHQLGRVLPCRVRVMNWGWWGGVGVVASSAYRERMAQMGLASIEPDEGMAALATLLGGGAGQLALLKTTAQAARQGPQFAEAVQVFAPQYAALLGTLDTSAGKALAPAGQAEARAFDAPLQAMLGRLLCGQLQALGLGAGQQGTAAECAAALGLPAMYGRWFEQSLRLLAEQGYLQFDGGQVSTRGMAPVDMAAAWTEWEERKALWLETPAFRAQVALVETTLRALPDILGGRVPATEVMFPGSSMRLVEGVYKHNPVADYFNAVLAEVVLAFVQARLRQDPGAQVRILEIGAGTGGTSALLFERLRPYAAHVGEYCYTDLSKAFLFHAEKEYGPANPYLRYQLFDAGRSLAEQDLQAGSYDLVVATNVLHATGNIRQSVRNAKAALRANGLLLLNEISRSHVFTHLTFGLLEGWWLYEDPELRIPGCPGLSAEGWRKVLRDEGFGAVVYPAGDKEALGQQIIAAESDGVARQRLAPPPVRQPLQPNKPAEDRPGTPSLPHSPLHERAVAYFTGLLAKTLKLPSHKISSAEPLEKYGIDSILVVEMTTALQGVFENVSSTLFFEYRTIDELAGHFIKTQPEALGKVLKLTPGSAVGAAPQAQAARIAAPARTARRLLARGPAQPAAPGPLLAGRDVAIVGMSGRYAQAGNVDEFWENLKQGRNCISEIPAERWDHRRYFDAEKGRPGKSYSKWGGFIDGVDRFDPLFFNIAPREAEHMDPQERLFLMEAYASIEDAGYTPASLSPSGKVGVFAGVMNSNYGSGTRYWSIANRVSYLFNFQGPSLAVDTACSSSLTAVHLALESLRSGACDVAIAGGVNVIIDPVQYVALSAMNMLSAGDSCRSFGDGADGFVDGEGVGALVLKPLHQAIADGDPVYGVIKASALNHGGKTNGYTVPNPHAQAALVAGALAEAGIDPRSISYLEAHGTGTPLGDPIEIAGLSKAFGATTQERQFCAIGSVKSNIGHCESAAGIAAVTKVLLQLKHGQLAPSLHAEVLNPHIDFAATPFRVQRELGEWLRPADQPRRAGISSFGAGGANAHLVIEEYVAPVEQSSPRLVSANEPVLVVLSAKNEERLRERAQQLLAAIAATGWRDEKLAGLAYTLQVGREAMDERLALLVGSTAELHDKLAAYLAGDDSIEHLYRGQVKRNKEAMAVFAADEELQEAVAKWSERKKFGKVLDLWVKGLAFDWNMLYGEGKPQRMSLPTYPFARERYWLDRAAAPAVAAADVAVPAPDARAAGSAGRLSLLAPVWQPEQPVGTGEPARGGVLIVGGTALQQDMLRRQYRVAQLADFAPGNSIAEIADALAGHDDFDQLVWIVPEALSLDVADEALIAAQRDGVLHGFRLVKALLATGYGGKALEWSVFTTQTQAVGGDEVIAPAHAGIHGLIGALAKEYPNWTVRLIDFPAGGAWPLAQALALATDAQGNSWAWRSGQWYRQQLLPAEVPLSGRAAYRQGGVYVVIGGAGGIGEAWSAHVIGQYGAQVIWIGRRPLDAAIQGRIDRLARLGPAPHYIAADAGNLAALRQARETILQRFGSIHGVIHSALVLGDQSLANMDEARFGASLSAKVDVSVRLAQVFGGGDALDFVLFFSSLQSFARGAGQSNYAAGCLFKDAFAQRLGQLWPCPVKVMNWGWWGSVGVAAAPAYQGRMQQLGLASIEPEEGWAALTQLLDGRFGQLALLKTAAAQPAAAPARTPPATPAAVRFDDEQLRQLGVAAFKKLVGGLLHVPEQQIDATESLATYGIDSISVNQLCGLLVGVFADVNNALFFDCQSIDELIAHFLATQRDALAAWVAADALPQPAHAAAPQLAEALAAVQPQQECAAQPAMAAPPQQGGAAGIAIVGIACRFPDADSLDAYWQMLRSGSRADNRGPLRRWPERAADGGASPQSWGAFLDGVDRFDAAFFGIAPLHAETIDPQERLFLMSCWHALEDAGYGNDKWLAERSRAGEDVGVFAGVTSASYNLIGFEQSLAGTPRSTGLSFASIANRVSHALGLTGPSLAVDTMCSSSPVALHLACESLRRGECSMAIAGGVNLNLHPSRLDAMAEGKLICEDGASRSFAAGGKGFLAGEGVAAVVLKPLEAALRDGDTIHAVIKGSAVGHSGSTLNYFSPSSRGQGRVIASALESAGLGPDEVGYVEMQCVGDEATDAAEFEAIKSAYQTRQRRGEPLRLGSVKPNVGHAEAAAGMAQLLKVVLQLKHRMLVPTLIGGDINPQLNFAGANVAIQQELEAWSAAPLRVAINAFGAGGTAAHLIVESCPPAASALREDGPQLLVLSARSRAALRRSAEALAQRLAAEPAGLADVAYTLQVGRREFPHRLALVAESLEDALAQLHGWLADAAGSPVLATPAEGIAPVAGQPAAIEALAAAGDWSGLARVWIGGASIDWRKALSHPGRRRVALPGCAFDLRSFWPETGTAPAPAAVAPLALPPPARPVVGPVVAAEEFAGGKAGLLQSIATPADAAAYLDEQIKSIAEHLRLATVAILYAVLNDKGVLFEERRGADGAIALYPQPAGGDAAATERLLERLTAGAADGADAASGKGGATLAERLGGRAMQATKWLLERLPGGGDKAAARLLKLVPGAQGLTAAYLLKLLAKTPFIVNDEAGARLALPATIRSRKQLEELRLQYEINLRALPEYQSYCELLVAILSGILDGQRPGPEQLAAASALLVDMFTVPSKLAFLNRMTADLCLAGRWAGRETIAVLAIGAGGFEFLSAIVAAAPPGARIEYRVVAGWPQVAKGITELGRERYPGVSFVSFVPMVPGALAAHLGESRYDVVLVNLQDPCAQEAAGLLDKLAADGRESLVFVSEAIESQGLQLILDLTGMWPQVLAKPGVPDRAALGDTLLRAGYRRQAIVDPVLTVFSREALAGYAGVAQASGGPDEAELADIRQFLQQTFADAVDDGSINDPQQNLADAGLPSMTWALIFAKLRQRFGKVIEPGFFAEAGAAPSVESLTRLLAGKLQAGAVLPPVPPIPDALAGLAMQRLVDAGQTEVVFEHAAQLGRGKFSSARGQVFEYFECGSGPALIFLTALAFSKSVWEDQIREFGGHYRLIFPHLPGHAGSVHGGVGFTFEELADDLVELMDALDVGEAHLVGWCIAGNIAQLLALRHPQRLKSLALVCTTPTDARMRGITQKDLEDYSVSPLLTYQMEFNNIYHEKFLAPEVARSLAIIRQTHVAVEPQALLSFIDSLFQFDTRKRLHEIQVPTLVVAGSCDIAFPVDQVALLKDGIRHSRFVVFDRSGHLPFLSQSSQFNAALRGFLDEASSSKAASELVGGAV</sequence>
<name>A0ABT5K0N2_9BURK</name>
<dbReference type="Gene3D" id="1.10.1240.100">
    <property type="match status" value="3"/>
</dbReference>
<dbReference type="InterPro" id="IPR013217">
    <property type="entry name" value="Methyltransf_12"/>
</dbReference>
<dbReference type="InterPro" id="IPR054514">
    <property type="entry name" value="RhiE-like_linker"/>
</dbReference>
<dbReference type="SUPFAM" id="SSF47336">
    <property type="entry name" value="ACP-like"/>
    <property type="match status" value="3"/>
</dbReference>
<feature type="domain" description="Carrier" evidence="11">
    <location>
        <begin position="741"/>
        <end position="814"/>
    </location>
</feature>
<dbReference type="CDD" id="cd02440">
    <property type="entry name" value="AdoMet_MTases"/>
    <property type="match status" value="1"/>
</dbReference>
<feature type="region of interest" description="Disordered" evidence="10">
    <location>
        <begin position="2628"/>
        <end position="2654"/>
    </location>
</feature>
<dbReference type="PROSITE" id="PS50075">
    <property type="entry name" value="CARRIER"/>
    <property type="match status" value="1"/>
</dbReference>
<dbReference type="InterPro" id="IPR014031">
    <property type="entry name" value="Ketoacyl_synth_C"/>
</dbReference>
<dbReference type="InterPro" id="IPR000073">
    <property type="entry name" value="AB_hydrolase_1"/>
</dbReference>
<dbReference type="SUPFAM" id="SSF53901">
    <property type="entry name" value="Thiolase-like"/>
    <property type="match status" value="3"/>
</dbReference>
<dbReference type="PROSITE" id="PS52019">
    <property type="entry name" value="PKS_MFAS_DH"/>
    <property type="match status" value="2"/>
</dbReference>
<feature type="active site" description="Proton acceptor; for dehydratase activity" evidence="9">
    <location>
        <position position="1521"/>
    </location>
</feature>
<dbReference type="Gene3D" id="3.40.50.720">
    <property type="entry name" value="NAD(P)-binding Rossmann-like Domain"/>
    <property type="match status" value="3"/>
</dbReference>
<feature type="active site" description="Proton donor; for dehydratase activity" evidence="9">
    <location>
        <position position="212"/>
    </location>
</feature>
<dbReference type="InterPro" id="IPR018201">
    <property type="entry name" value="Ketoacyl_synth_AS"/>
</dbReference>
<feature type="domain" description="PKS/mFAS DH" evidence="13">
    <location>
        <begin position="1492"/>
        <end position="1770"/>
    </location>
</feature>
<dbReference type="Proteomes" id="UP001221208">
    <property type="component" value="Unassembled WGS sequence"/>
</dbReference>
<dbReference type="InterPro" id="IPR020841">
    <property type="entry name" value="PKS_Beta-ketoAc_synthase_dom"/>
</dbReference>
<feature type="region of interest" description="C-terminal hotdog fold" evidence="9">
    <location>
        <begin position="1623"/>
        <end position="1770"/>
    </location>
</feature>
<dbReference type="SMART" id="SM00825">
    <property type="entry name" value="PKS_KS"/>
    <property type="match status" value="3"/>
</dbReference>
<dbReference type="SUPFAM" id="SSF51735">
    <property type="entry name" value="NAD(P)-binding Rossmann-fold domains"/>
    <property type="match status" value="6"/>
</dbReference>
<keyword evidence="3" id="KW-0596">Phosphopantetheine</keyword>
<feature type="domain" description="PKS/mFAS DH" evidence="13">
    <location>
        <begin position="18"/>
        <end position="295"/>
    </location>
</feature>
<dbReference type="InterPro" id="IPR042104">
    <property type="entry name" value="PKS_dehydratase_sf"/>
</dbReference>
<dbReference type="InterPro" id="IPR029058">
    <property type="entry name" value="AB_hydrolase_fold"/>
</dbReference>
<dbReference type="Pfam" id="PF22621">
    <property type="entry name" value="CurL-like_PKS_C"/>
    <property type="match status" value="1"/>
</dbReference>
<evidence type="ECO:0000256" key="6">
    <source>
        <dbReference type="ARBA" id="ARBA00022679"/>
    </source>
</evidence>
<evidence type="ECO:0000256" key="5">
    <source>
        <dbReference type="ARBA" id="ARBA00022553"/>
    </source>
</evidence>
<dbReference type="Gene3D" id="3.40.47.10">
    <property type="match status" value="3"/>
</dbReference>
<dbReference type="SMART" id="SM00823">
    <property type="entry name" value="PKS_PP"/>
    <property type="match status" value="3"/>
</dbReference>
<dbReference type="InterPro" id="IPR013968">
    <property type="entry name" value="PKS_KR"/>
</dbReference>
<keyword evidence="8" id="KW-0511">Multifunctional enzyme</keyword>
<feature type="region of interest" description="N-terminal hotdog fold" evidence="9">
    <location>
        <begin position="1492"/>
        <end position="1609"/>
    </location>
</feature>
<feature type="active site" description="Proton donor; for dehydratase activity" evidence="9">
    <location>
        <position position="1685"/>
    </location>
</feature>
<comment type="subcellular location">
    <subcellularLocation>
        <location evidence="1">Cytoplasm</location>
    </subcellularLocation>
</comment>
<comment type="caution">
    <text evidence="14">The sequence shown here is derived from an EMBL/GenBank/DDBJ whole genome shotgun (WGS) entry which is preliminary data.</text>
</comment>
<dbReference type="Pfam" id="PF08242">
    <property type="entry name" value="Methyltransf_12"/>
    <property type="match status" value="1"/>
</dbReference>
<evidence type="ECO:0000259" key="13">
    <source>
        <dbReference type="PROSITE" id="PS52019"/>
    </source>
</evidence>
<keyword evidence="4" id="KW-0963">Cytoplasm</keyword>
<dbReference type="Pfam" id="PF22336">
    <property type="entry name" value="RhiE-like_linker"/>
    <property type="match status" value="2"/>
</dbReference>
<dbReference type="SUPFAM" id="SSF53335">
    <property type="entry name" value="S-adenosyl-L-methionine-dependent methyltransferases"/>
    <property type="match status" value="1"/>
</dbReference>
<dbReference type="PANTHER" id="PTHR43775">
    <property type="entry name" value="FATTY ACID SYNTHASE"/>
    <property type="match status" value="1"/>
</dbReference>
<protein>
    <submittedName>
        <fullName evidence="14">SDR family NAD(P)-dependent oxidoreductase</fullName>
    </submittedName>
</protein>
<dbReference type="InterPro" id="IPR036736">
    <property type="entry name" value="ACP-like_sf"/>
</dbReference>
<dbReference type="InterPro" id="IPR057326">
    <property type="entry name" value="KR_dom"/>
</dbReference>
<keyword evidence="5" id="KW-0597">Phosphoprotein</keyword>
<proteinExistence type="predicted"/>
<dbReference type="Gene3D" id="1.10.1200.10">
    <property type="entry name" value="ACP-like"/>
    <property type="match status" value="3"/>
</dbReference>
<keyword evidence="15" id="KW-1185">Reference proteome</keyword>
<evidence type="ECO:0000259" key="12">
    <source>
        <dbReference type="PROSITE" id="PS52004"/>
    </source>
</evidence>
<feature type="region of interest" description="N-terminal hotdog fold" evidence="9">
    <location>
        <begin position="18"/>
        <end position="136"/>
    </location>
</feature>
<feature type="domain" description="Ketosynthase family 3 (KS3)" evidence="12">
    <location>
        <begin position="2785"/>
        <end position="3196"/>
    </location>
</feature>
<accession>A0ABT5K0N2</accession>
<dbReference type="InterPro" id="IPR036291">
    <property type="entry name" value="NAD(P)-bd_dom_sf"/>
</dbReference>
<evidence type="ECO:0000256" key="10">
    <source>
        <dbReference type="SAM" id="MobiDB-lite"/>
    </source>
</evidence>
<reference evidence="14 15" key="1">
    <citation type="submission" date="2022-10" db="EMBL/GenBank/DDBJ databases">
        <title>Janthinobacterium sp. hw3 Genome sequencing.</title>
        <authorList>
            <person name="Park S."/>
        </authorList>
    </citation>
    <scope>NUCLEOTIDE SEQUENCE [LARGE SCALE GENOMIC DNA]</scope>
    <source>
        <strain evidence="15">hw3</strain>
    </source>
</reference>
<dbReference type="Pfam" id="PF14765">
    <property type="entry name" value="PS-DH"/>
    <property type="match status" value="2"/>
</dbReference>
<feature type="region of interest" description="C-terminal hotdog fold" evidence="9">
    <location>
        <begin position="150"/>
        <end position="295"/>
    </location>
</feature>
<evidence type="ECO:0000313" key="14">
    <source>
        <dbReference type="EMBL" id="MDC8758414.1"/>
    </source>
</evidence>
<dbReference type="SMART" id="SM00826">
    <property type="entry name" value="PKS_DH"/>
    <property type="match status" value="2"/>
</dbReference>
<feature type="active site" description="Proton acceptor; for dehydratase activity" evidence="9">
    <location>
        <position position="47"/>
    </location>
</feature>
<dbReference type="PROSITE" id="PS00012">
    <property type="entry name" value="PHOSPHOPANTETHEINE"/>
    <property type="match status" value="3"/>
</dbReference>
<dbReference type="Gene3D" id="3.10.129.110">
    <property type="entry name" value="Polyketide synthase dehydratase"/>
    <property type="match status" value="2"/>
</dbReference>
<dbReference type="InterPro" id="IPR029063">
    <property type="entry name" value="SAM-dependent_MTases_sf"/>
</dbReference>
<dbReference type="Pfam" id="PF08659">
    <property type="entry name" value="KR"/>
    <property type="match status" value="3"/>
</dbReference>
<dbReference type="Pfam" id="PF00109">
    <property type="entry name" value="ketoacyl-synt"/>
    <property type="match status" value="3"/>
</dbReference>
<keyword evidence="6" id="KW-0808">Transferase</keyword>
<evidence type="ECO:0000256" key="8">
    <source>
        <dbReference type="ARBA" id="ARBA00023268"/>
    </source>
</evidence>
<feature type="domain" description="Ketosynthase family 3 (KS3)" evidence="12">
    <location>
        <begin position="867"/>
        <end position="1303"/>
    </location>
</feature>
<dbReference type="PANTHER" id="PTHR43775:SF37">
    <property type="entry name" value="SI:DKEY-61P9.11"/>
    <property type="match status" value="1"/>
</dbReference>
<comment type="pathway">
    <text evidence="2">Antibiotic biosynthesis.</text>
</comment>
<evidence type="ECO:0000256" key="2">
    <source>
        <dbReference type="ARBA" id="ARBA00004792"/>
    </source>
</evidence>
<dbReference type="InterPro" id="IPR014030">
    <property type="entry name" value="Ketoacyl_synth_N"/>
</dbReference>
<organism evidence="14 15">
    <name type="scientific">Janthinobacterium fluminis</name>
    <dbReference type="NCBI Taxonomy" id="2987524"/>
    <lineage>
        <taxon>Bacteria</taxon>
        <taxon>Pseudomonadati</taxon>
        <taxon>Pseudomonadota</taxon>
        <taxon>Betaproteobacteria</taxon>
        <taxon>Burkholderiales</taxon>
        <taxon>Oxalobacteraceae</taxon>
        <taxon>Janthinobacterium</taxon>
    </lineage>
</organism>
<dbReference type="Pfam" id="PF21089">
    <property type="entry name" value="PKS_DH_N"/>
    <property type="match status" value="2"/>
</dbReference>
<dbReference type="InterPro" id="IPR049551">
    <property type="entry name" value="PKS_DH_C"/>
</dbReference>
<dbReference type="SMART" id="SM00822">
    <property type="entry name" value="PKS_KR"/>
    <property type="match status" value="3"/>
</dbReference>
<keyword evidence="7" id="KW-0677">Repeat</keyword>
<evidence type="ECO:0000313" key="15">
    <source>
        <dbReference type="Proteomes" id="UP001221208"/>
    </source>
</evidence>
<dbReference type="SUPFAM" id="SSF53474">
    <property type="entry name" value="alpha/beta-Hydrolases"/>
    <property type="match status" value="1"/>
</dbReference>
<dbReference type="InterPro" id="IPR009081">
    <property type="entry name" value="PP-bd_ACP"/>
</dbReference>
<dbReference type="CDD" id="cd00833">
    <property type="entry name" value="PKS"/>
    <property type="match status" value="3"/>
</dbReference>
<dbReference type="InterPro" id="IPR016039">
    <property type="entry name" value="Thiolase-like"/>
</dbReference>
<dbReference type="CDD" id="cd08953">
    <property type="entry name" value="KR_2_SDR_x"/>
    <property type="match status" value="3"/>
</dbReference>
<dbReference type="InterPro" id="IPR006162">
    <property type="entry name" value="Ppantetheine_attach_site"/>
</dbReference>
<dbReference type="InterPro" id="IPR050091">
    <property type="entry name" value="PKS_NRPS_Biosynth_Enz"/>
</dbReference>
<gene>
    <name evidence="14" type="ORF">OIK44_12535</name>
</gene>
<dbReference type="InterPro" id="IPR049552">
    <property type="entry name" value="PKS_DH_N"/>
</dbReference>
<evidence type="ECO:0000256" key="1">
    <source>
        <dbReference type="ARBA" id="ARBA00004496"/>
    </source>
</evidence>
<dbReference type="Pfam" id="PF00561">
    <property type="entry name" value="Abhydrolase_1"/>
    <property type="match status" value="1"/>
</dbReference>
<dbReference type="Pfam" id="PF00550">
    <property type="entry name" value="PP-binding"/>
    <property type="match status" value="3"/>
</dbReference>
<dbReference type="InterPro" id="IPR020807">
    <property type="entry name" value="PKS_DH"/>
</dbReference>
<evidence type="ECO:0000256" key="3">
    <source>
        <dbReference type="ARBA" id="ARBA00022450"/>
    </source>
</evidence>
<evidence type="ECO:0000256" key="9">
    <source>
        <dbReference type="PROSITE-ProRule" id="PRU01363"/>
    </source>
</evidence>
<evidence type="ECO:0000259" key="11">
    <source>
        <dbReference type="PROSITE" id="PS50075"/>
    </source>
</evidence>
<dbReference type="Gene3D" id="3.40.50.150">
    <property type="entry name" value="Vaccinia Virus protein VP39"/>
    <property type="match status" value="1"/>
</dbReference>
<dbReference type="InterPro" id="IPR020806">
    <property type="entry name" value="PKS_PP-bd"/>
</dbReference>
<evidence type="ECO:0000256" key="7">
    <source>
        <dbReference type="ARBA" id="ARBA00022737"/>
    </source>
</evidence>
<dbReference type="PROSITE" id="PS00606">
    <property type="entry name" value="KS3_1"/>
    <property type="match status" value="1"/>
</dbReference>
<dbReference type="Pfam" id="PF02801">
    <property type="entry name" value="Ketoacyl-synt_C"/>
    <property type="match status" value="3"/>
</dbReference>
<dbReference type="PROSITE" id="PS52004">
    <property type="entry name" value="KS3_2"/>
    <property type="match status" value="3"/>
</dbReference>
<dbReference type="Gene3D" id="3.40.50.1820">
    <property type="entry name" value="alpha/beta hydrolase"/>
    <property type="match status" value="1"/>
</dbReference>
<dbReference type="EMBL" id="JAQQXR010000004">
    <property type="protein sequence ID" value="MDC8758414.1"/>
    <property type="molecule type" value="Genomic_DNA"/>
</dbReference>
<dbReference type="InterPro" id="IPR049900">
    <property type="entry name" value="PKS_mFAS_DH"/>
</dbReference>